<dbReference type="Gene3D" id="1.10.268.10">
    <property type="entry name" value="Topoisomerase, domain 3"/>
    <property type="match status" value="1"/>
</dbReference>
<dbReference type="InterPro" id="IPR006691">
    <property type="entry name" value="GyrA/parC_rep"/>
</dbReference>
<evidence type="ECO:0000256" key="6">
    <source>
        <dbReference type="ARBA" id="ARBA00023235"/>
    </source>
</evidence>
<keyword evidence="6 7" id="KW-0413">Isomerase</keyword>
<dbReference type="Gene3D" id="3.30.1360.40">
    <property type="match status" value="1"/>
</dbReference>
<dbReference type="InterPro" id="IPR002205">
    <property type="entry name" value="Topo_IIA_dom_A"/>
</dbReference>
<evidence type="ECO:0000256" key="2">
    <source>
        <dbReference type="ARBA" id="ARBA00008263"/>
    </source>
</evidence>
<evidence type="ECO:0000256" key="4">
    <source>
        <dbReference type="ARBA" id="ARBA00023029"/>
    </source>
</evidence>
<keyword evidence="8" id="KW-0175">Coiled coil</keyword>
<keyword evidence="4 7" id="KW-0799">Topoisomerase</keyword>
<evidence type="ECO:0000313" key="10">
    <source>
        <dbReference type="EMBL" id="APZ95094.1"/>
    </source>
</evidence>
<dbReference type="PANTHER" id="PTHR43493">
    <property type="entry name" value="DNA GYRASE/TOPOISOMERASE SUBUNIT A"/>
    <property type="match status" value="1"/>
</dbReference>
<dbReference type="EMBL" id="CP017641">
    <property type="protein sequence ID" value="APZ95094.1"/>
    <property type="molecule type" value="Genomic_DNA"/>
</dbReference>
<reference evidence="10 11" key="1">
    <citation type="journal article" date="2016" name="Front. Microbiol.">
        <title>Fuerstia marisgermanicae gen. nov., sp. nov., an Unusual Member of the Phylum Planctomycetes from the German Wadden Sea.</title>
        <authorList>
            <person name="Kohn T."/>
            <person name="Heuer A."/>
            <person name="Jogler M."/>
            <person name="Vollmers J."/>
            <person name="Boedeker C."/>
            <person name="Bunk B."/>
            <person name="Rast P."/>
            <person name="Borchert D."/>
            <person name="Glockner I."/>
            <person name="Freese H.M."/>
            <person name="Klenk H.P."/>
            <person name="Overmann J."/>
            <person name="Kaster A.K."/>
            <person name="Rohde M."/>
            <person name="Wiegand S."/>
            <person name="Jogler C."/>
        </authorList>
    </citation>
    <scope>NUCLEOTIDE SEQUENCE [LARGE SCALE GENOMIC DNA]</scope>
    <source>
        <strain evidence="10 11">NH11</strain>
    </source>
</reference>
<feature type="coiled-coil region" evidence="8">
    <location>
        <begin position="460"/>
        <end position="487"/>
    </location>
</feature>
<dbReference type="EC" id="5.6.2.2" evidence="3"/>
<gene>
    <name evidence="10" type="primary">gyrA_2</name>
    <name evidence="10" type="ORF">Fuma_04748</name>
</gene>
<dbReference type="InterPro" id="IPR035516">
    <property type="entry name" value="Gyrase/topoIV_suA_C"/>
</dbReference>
<dbReference type="SUPFAM" id="SSF101904">
    <property type="entry name" value="GyrA/ParC C-terminal domain-like"/>
    <property type="match status" value="1"/>
</dbReference>
<keyword evidence="11" id="KW-1185">Reference proteome</keyword>
<dbReference type="GO" id="GO:0003677">
    <property type="term" value="F:DNA binding"/>
    <property type="evidence" value="ECO:0007669"/>
    <property type="project" value="UniProtKB-UniRule"/>
</dbReference>
<dbReference type="RefSeq" id="WP_083732277.1">
    <property type="nucleotide sequence ID" value="NZ_CP017641.1"/>
</dbReference>
<proteinExistence type="inferred from homology"/>
<evidence type="ECO:0000256" key="8">
    <source>
        <dbReference type="SAM" id="Coils"/>
    </source>
</evidence>
<dbReference type="GO" id="GO:0006265">
    <property type="term" value="P:DNA topological change"/>
    <property type="evidence" value="ECO:0007669"/>
    <property type="project" value="UniProtKB-UniRule"/>
</dbReference>
<evidence type="ECO:0000313" key="11">
    <source>
        <dbReference type="Proteomes" id="UP000187735"/>
    </source>
</evidence>
<dbReference type="STRING" id="1891926.Fuma_04748"/>
<dbReference type="GO" id="GO:0003918">
    <property type="term" value="F:DNA topoisomerase type II (double strand cut, ATP-hydrolyzing) activity"/>
    <property type="evidence" value="ECO:0007669"/>
    <property type="project" value="UniProtKB-EC"/>
</dbReference>
<dbReference type="InterPro" id="IPR050220">
    <property type="entry name" value="Type_II_DNA_Topoisomerases"/>
</dbReference>
<dbReference type="PANTHER" id="PTHR43493:SF5">
    <property type="entry name" value="DNA GYRASE SUBUNIT A, CHLOROPLASTIC_MITOCHONDRIAL"/>
    <property type="match status" value="1"/>
</dbReference>
<dbReference type="KEGG" id="fmr:Fuma_04748"/>
<protein>
    <recommendedName>
        <fullName evidence="3">DNA topoisomerase (ATP-hydrolyzing)</fullName>
        <ecNumber evidence="3">5.6.2.2</ecNumber>
    </recommendedName>
</protein>
<dbReference type="SMART" id="SM00434">
    <property type="entry name" value="TOP4c"/>
    <property type="match status" value="1"/>
</dbReference>
<name>A0A1P8WM12_9PLAN</name>
<accession>A0A1P8WM12</accession>
<sequence>MARRKSSRNSSETSLFAKTDALDHAGNVEYVAISSETRRRYLNYALSVISSRALPDVRDGLKPVQRRILYVMYKSPLSLRADSKTRKCAKICGDTTGSFHPHGDTAVYDALVRLAQNFSLRYPLVIGQGNFGSIMGLRPAASRYTEAKLSALSEQLMNELRYSTVDMRPTYDAADEEPAVLPARYPALLVNGSSGIAVGMATSIPPHNLNEVTKACVQLIQNPDATVAQLMKYIKGPDFPLGGRIVTERKDVRAAYETGKGSFKTRGEWRHDKEGKKELKNRLVIYSVPYSVSTGPLLSEIGDLIEARKIPQLVNVNDETNEENGLRIVLDIKPGTDPEAVMAFLFKHTNLEQNFSYNATSLVPDDRGSLVPRVLSLKEMLQHFLDFRFDTVRRRLEFQLEQLRKRIHILEGFAIIFDGLDLALKIIRASSGKKDAAEKLMKKFPLDEVQTDAILELQLYKISQLEIDNIREELADKRAQAAEIEKLLKSKTQMWKLVRTELEEVAAEFGDKRRSDFGSADEIAEYDPSAYIVKENTNLVVTTDGWVKRVNSLQSVSKTRVRDGDSVLDVLPGSTLDNAVFFSSDGVAFTVPLDQLPVSSGYGEPLAKHAKLRDGAKVVSAITTDPRFVEAVDDDSSEWGPLLLVGTRNGQVLTIPFHGFRLPSTKSGRKYCRLRAGDEVVYCQLVTEAETVFFASANARVLHFSLSDVPMLTAAGKGVRGIKLDPDDRLLGVVQLTRPSDCLRAINSNGKEMVFGQQKYQVTSRGGRGVLTSKRGSFESIVRPEIQLVDWSEMEEG</sequence>
<evidence type="ECO:0000256" key="5">
    <source>
        <dbReference type="ARBA" id="ARBA00023125"/>
    </source>
</evidence>
<comment type="similarity">
    <text evidence="2">Belongs to the type II topoisomerase GyrA/ParC subunit family.</text>
</comment>
<dbReference type="GO" id="GO:0009330">
    <property type="term" value="C:DNA topoisomerase type II (double strand cut, ATP-hydrolyzing) complex"/>
    <property type="evidence" value="ECO:0007669"/>
    <property type="project" value="TreeGrafter"/>
</dbReference>
<dbReference type="Gene3D" id="2.120.10.90">
    <property type="entry name" value="DNA gyrase/topoisomerase IV, subunit A, C-terminal"/>
    <property type="match status" value="1"/>
</dbReference>
<feature type="active site" description="O-(5'-phospho-DNA)-tyrosine intermediate" evidence="7">
    <location>
        <position position="144"/>
    </location>
</feature>
<evidence type="ECO:0000256" key="7">
    <source>
        <dbReference type="PROSITE-ProRule" id="PRU01384"/>
    </source>
</evidence>
<evidence type="ECO:0000256" key="1">
    <source>
        <dbReference type="ARBA" id="ARBA00000185"/>
    </source>
</evidence>
<evidence type="ECO:0000259" key="9">
    <source>
        <dbReference type="PROSITE" id="PS52040"/>
    </source>
</evidence>
<dbReference type="Pfam" id="PF03989">
    <property type="entry name" value="DNA_gyraseA_C"/>
    <property type="match status" value="3"/>
</dbReference>
<dbReference type="CDD" id="cd00187">
    <property type="entry name" value="TOP4c"/>
    <property type="match status" value="1"/>
</dbReference>
<keyword evidence="5 7" id="KW-0238">DNA-binding</keyword>
<organism evidence="10 11">
    <name type="scientific">Fuerstiella marisgermanici</name>
    <dbReference type="NCBI Taxonomy" id="1891926"/>
    <lineage>
        <taxon>Bacteria</taxon>
        <taxon>Pseudomonadati</taxon>
        <taxon>Planctomycetota</taxon>
        <taxon>Planctomycetia</taxon>
        <taxon>Planctomycetales</taxon>
        <taxon>Planctomycetaceae</taxon>
        <taxon>Fuerstiella</taxon>
    </lineage>
</organism>
<dbReference type="SUPFAM" id="SSF56719">
    <property type="entry name" value="Type II DNA topoisomerase"/>
    <property type="match status" value="1"/>
</dbReference>
<evidence type="ECO:0000256" key="3">
    <source>
        <dbReference type="ARBA" id="ARBA00012895"/>
    </source>
</evidence>
<feature type="domain" description="Topo IIA-type catalytic" evidence="9">
    <location>
        <begin position="54"/>
        <end position="531"/>
    </location>
</feature>
<dbReference type="PROSITE" id="PS52040">
    <property type="entry name" value="TOPO_IIA"/>
    <property type="match status" value="1"/>
</dbReference>
<dbReference type="InterPro" id="IPR013757">
    <property type="entry name" value="Topo_IIA_A_a_sf"/>
</dbReference>
<dbReference type="GO" id="GO:0005737">
    <property type="term" value="C:cytoplasm"/>
    <property type="evidence" value="ECO:0007669"/>
    <property type="project" value="TreeGrafter"/>
</dbReference>
<comment type="catalytic activity">
    <reaction evidence="1 7">
        <text>ATP-dependent breakage, passage and rejoining of double-stranded DNA.</text>
        <dbReference type="EC" id="5.6.2.2"/>
    </reaction>
</comment>
<dbReference type="Pfam" id="PF00521">
    <property type="entry name" value="DNA_topoisoIV"/>
    <property type="match status" value="1"/>
</dbReference>
<dbReference type="Gene3D" id="3.90.199.10">
    <property type="entry name" value="Topoisomerase II, domain 5"/>
    <property type="match status" value="1"/>
</dbReference>
<dbReference type="Proteomes" id="UP000187735">
    <property type="component" value="Chromosome"/>
</dbReference>
<dbReference type="NCBIfam" id="NF004044">
    <property type="entry name" value="PRK05561.1"/>
    <property type="match status" value="1"/>
</dbReference>
<dbReference type="AlphaFoldDB" id="A0A1P8WM12"/>
<dbReference type="InterPro" id="IPR013760">
    <property type="entry name" value="Topo_IIA-like_dom_sf"/>
</dbReference>
<dbReference type="GO" id="GO:0005524">
    <property type="term" value="F:ATP binding"/>
    <property type="evidence" value="ECO:0007669"/>
    <property type="project" value="InterPro"/>
</dbReference>
<dbReference type="InterPro" id="IPR013758">
    <property type="entry name" value="Topo_IIA_A/C_ab"/>
</dbReference>